<evidence type="ECO:0000313" key="6">
    <source>
        <dbReference type="Proteomes" id="UP000516305"/>
    </source>
</evidence>
<feature type="domain" description="Nitroreductase" evidence="4">
    <location>
        <begin position="8"/>
        <end position="183"/>
    </location>
</feature>
<proteinExistence type="inferred from homology"/>
<dbReference type="AlphaFoldDB" id="A0A7H0VGP5"/>
<organism evidence="5 6">
    <name type="scientific">Croceimicrobium hydrocarbonivorans</name>
    <dbReference type="NCBI Taxonomy" id="2761580"/>
    <lineage>
        <taxon>Bacteria</taxon>
        <taxon>Pseudomonadati</taxon>
        <taxon>Bacteroidota</taxon>
        <taxon>Flavobacteriia</taxon>
        <taxon>Flavobacteriales</taxon>
        <taxon>Owenweeksiaceae</taxon>
        <taxon>Croceimicrobium</taxon>
    </lineage>
</organism>
<dbReference type="InterPro" id="IPR033878">
    <property type="entry name" value="NfsB-like"/>
</dbReference>
<reference evidence="5 6" key="1">
    <citation type="submission" date="2020-08" db="EMBL/GenBank/DDBJ databases">
        <title>Croceimicrobium hydrocarbonivorans gen. nov., sp. nov., a novel marine bacterium isolated from a bacterial consortium that degrades polyethylene terephthalate.</title>
        <authorList>
            <person name="Liu R."/>
        </authorList>
    </citation>
    <scope>NUCLEOTIDE SEQUENCE [LARGE SCALE GENOMIC DNA]</scope>
    <source>
        <strain evidence="5 6">A20-9</strain>
    </source>
</reference>
<evidence type="ECO:0000256" key="1">
    <source>
        <dbReference type="ARBA" id="ARBA00007118"/>
    </source>
</evidence>
<dbReference type="GO" id="GO:0016491">
    <property type="term" value="F:oxidoreductase activity"/>
    <property type="evidence" value="ECO:0007669"/>
    <property type="project" value="UniProtKB-KW"/>
</dbReference>
<dbReference type="KEGG" id="chyd:H4K34_03360"/>
<comment type="similarity">
    <text evidence="1">Belongs to the nitroreductase family.</text>
</comment>
<gene>
    <name evidence="5" type="ORF">H4K34_03360</name>
</gene>
<dbReference type="SUPFAM" id="SSF55469">
    <property type="entry name" value="FMN-dependent nitroreductase-like"/>
    <property type="match status" value="1"/>
</dbReference>
<dbReference type="CDD" id="cd02149">
    <property type="entry name" value="NfsB-like"/>
    <property type="match status" value="1"/>
</dbReference>
<accession>A0A7H0VGP5</accession>
<dbReference type="Pfam" id="PF00881">
    <property type="entry name" value="Nitroreductase"/>
    <property type="match status" value="1"/>
</dbReference>
<evidence type="ECO:0000313" key="5">
    <source>
        <dbReference type="EMBL" id="QNR24893.1"/>
    </source>
</evidence>
<name>A0A7H0VGP5_9FLAO</name>
<dbReference type="EMBL" id="CP060139">
    <property type="protein sequence ID" value="QNR24893.1"/>
    <property type="molecule type" value="Genomic_DNA"/>
</dbReference>
<keyword evidence="3" id="KW-0560">Oxidoreductase</keyword>
<dbReference type="Gene3D" id="3.40.109.10">
    <property type="entry name" value="NADH Oxidase"/>
    <property type="match status" value="1"/>
</dbReference>
<keyword evidence="6" id="KW-1185">Reference proteome</keyword>
<dbReference type="RefSeq" id="WP_210759420.1">
    <property type="nucleotide sequence ID" value="NZ_CP060139.1"/>
</dbReference>
<dbReference type="InterPro" id="IPR000415">
    <property type="entry name" value="Nitroreductase-like"/>
</dbReference>
<dbReference type="InterPro" id="IPR029479">
    <property type="entry name" value="Nitroreductase"/>
</dbReference>
<evidence type="ECO:0000256" key="3">
    <source>
        <dbReference type="ARBA" id="ARBA00023002"/>
    </source>
</evidence>
<sequence length="209" mass="23988">MQLLKALNWRYATKKFDLSLKLRIDQLNFLKEAIRLSVSSYGLQSYKVLIIENQVLRKDLRAVSWDQAQITDASHLFIFCARKTDIEAEVDAFVNRVQDKGSASQVIQEYGQSIKASLKRKSAEELRNWSARQTYIALNSLMIACAEAEIDACPMEGFDAEAYNRILALEEEGYEATVIAPVGFRSTEDQSQFRPKVRKSEKELFEYIE</sequence>
<evidence type="ECO:0000256" key="2">
    <source>
        <dbReference type="ARBA" id="ARBA00022857"/>
    </source>
</evidence>
<dbReference type="Proteomes" id="UP000516305">
    <property type="component" value="Chromosome"/>
</dbReference>
<protein>
    <submittedName>
        <fullName evidence="5">NAD(P)H-dependent oxidoreductase</fullName>
    </submittedName>
</protein>
<evidence type="ECO:0000259" key="4">
    <source>
        <dbReference type="Pfam" id="PF00881"/>
    </source>
</evidence>
<dbReference type="PANTHER" id="PTHR43673">
    <property type="entry name" value="NAD(P)H NITROREDUCTASE YDGI-RELATED"/>
    <property type="match status" value="1"/>
</dbReference>
<keyword evidence="2" id="KW-0521">NADP</keyword>